<dbReference type="PATRIC" id="fig|55398.3.peg.1592"/>
<dbReference type="InterPro" id="IPR045508">
    <property type="entry name" value="DUF6482"/>
</dbReference>
<accession>A0A0P9ZBC0</accession>
<evidence type="ECO:0008006" key="3">
    <source>
        <dbReference type="Google" id="ProtNLM"/>
    </source>
</evidence>
<dbReference type="Proteomes" id="UP000050554">
    <property type="component" value="Unassembled WGS sequence"/>
</dbReference>
<name>A0A0P9ZBC0_PSESI</name>
<proteinExistence type="predicted"/>
<dbReference type="AlphaFoldDB" id="A0A0P9ZBC0"/>
<sequence>MLSANDERGSIMNYQEFTDHAQAGRVNELNLISIEGGIYLLEVLMNGSSGMLKDQAGKTLHLRSVEHARDLLKNLPVVPFYLVHCVVHDELCGMPVNDRSEMRMPISFHSSWS</sequence>
<dbReference type="Pfam" id="PF20090">
    <property type="entry name" value="DUF6482"/>
    <property type="match status" value="1"/>
</dbReference>
<protein>
    <recommendedName>
        <fullName evidence="3">Cation transporter</fullName>
    </recommendedName>
</protein>
<reference evidence="1 2" key="1">
    <citation type="submission" date="2015-09" db="EMBL/GenBank/DDBJ databases">
        <title>Genome announcement of multiple Pseudomonas syringae strains.</title>
        <authorList>
            <person name="Thakur S."/>
            <person name="Wang P.W."/>
            <person name="Gong Y."/>
            <person name="Weir B.S."/>
            <person name="Guttman D.S."/>
        </authorList>
    </citation>
    <scope>NUCLEOTIDE SEQUENCE [LARGE SCALE GENOMIC DNA]</scope>
    <source>
        <strain evidence="1 2">ICMP3882</strain>
    </source>
</reference>
<evidence type="ECO:0000313" key="2">
    <source>
        <dbReference type="Proteomes" id="UP000050554"/>
    </source>
</evidence>
<evidence type="ECO:0000313" key="1">
    <source>
        <dbReference type="EMBL" id="KPY44009.1"/>
    </source>
</evidence>
<comment type="caution">
    <text evidence="1">The sequence shown here is derived from an EMBL/GenBank/DDBJ whole genome shotgun (WGS) entry which is preliminary data.</text>
</comment>
<gene>
    <name evidence="1" type="ORF">ALO47_01261</name>
</gene>
<dbReference type="EMBL" id="LJRF01000177">
    <property type="protein sequence ID" value="KPY44009.1"/>
    <property type="molecule type" value="Genomic_DNA"/>
</dbReference>
<organism evidence="1 2">
    <name type="scientific">Pseudomonas syringae pv. ribicola</name>
    <dbReference type="NCBI Taxonomy" id="55398"/>
    <lineage>
        <taxon>Bacteria</taxon>
        <taxon>Pseudomonadati</taxon>
        <taxon>Pseudomonadota</taxon>
        <taxon>Gammaproteobacteria</taxon>
        <taxon>Pseudomonadales</taxon>
        <taxon>Pseudomonadaceae</taxon>
        <taxon>Pseudomonas</taxon>
    </lineage>
</organism>